<dbReference type="GO" id="GO:0071555">
    <property type="term" value="P:cell wall organization"/>
    <property type="evidence" value="ECO:0007669"/>
    <property type="project" value="UniProtKB-KW"/>
</dbReference>
<keyword evidence="11" id="KW-0133">Cell shape</keyword>
<dbReference type="SUPFAM" id="SSF53955">
    <property type="entry name" value="Lysozyme-like"/>
    <property type="match status" value="1"/>
</dbReference>
<keyword evidence="8" id="KW-0808">Transferase</keyword>
<dbReference type="EC" id="2.4.99.28" evidence="17"/>
<dbReference type="Proteomes" id="UP000752013">
    <property type="component" value="Unassembled WGS sequence"/>
</dbReference>
<evidence type="ECO:0000256" key="2">
    <source>
        <dbReference type="ARBA" id="ARBA00004752"/>
    </source>
</evidence>
<evidence type="ECO:0000256" key="4">
    <source>
        <dbReference type="ARBA" id="ARBA00007739"/>
    </source>
</evidence>
<keyword evidence="12" id="KW-0573">Peptidoglycan synthesis</keyword>
<dbReference type="InterPro" id="IPR050396">
    <property type="entry name" value="Glycosyltr_51/Transpeptidase"/>
</dbReference>
<dbReference type="GO" id="GO:0009252">
    <property type="term" value="P:peptidoglycan biosynthetic process"/>
    <property type="evidence" value="ECO:0007669"/>
    <property type="project" value="UniProtKB-KW"/>
</dbReference>
<evidence type="ECO:0000256" key="10">
    <source>
        <dbReference type="ARBA" id="ARBA00022801"/>
    </source>
</evidence>
<feature type="transmembrane region" description="Helical" evidence="19">
    <location>
        <begin position="12"/>
        <end position="33"/>
    </location>
</feature>
<keyword evidence="23" id="KW-1185">Reference proteome</keyword>
<keyword evidence="9 19" id="KW-0812">Transmembrane</keyword>
<dbReference type="InterPro" id="IPR012338">
    <property type="entry name" value="Beta-lactam/transpept-like"/>
</dbReference>
<keyword evidence="10" id="KW-0378">Hydrolase</keyword>
<dbReference type="RefSeq" id="WP_167703876.1">
    <property type="nucleotide sequence ID" value="NZ_CP118168.1"/>
</dbReference>
<evidence type="ECO:0000259" key="20">
    <source>
        <dbReference type="Pfam" id="PF00905"/>
    </source>
</evidence>
<comment type="similarity">
    <text evidence="4">In the N-terminal section; belongs to the glycosyltransferase 51 family.</text>
</comment>
<keyword evidence="14 19" id="KW-0472">Membrane</keyword>
<evidence type="ECO:0000256" key="8">
    <source>
        <dbReference type="ARBA" id="ARBA00022679"/>
    </source>
</evidence>
<dbReference type="GO" id="GO:0004180">
    <property type="term" value="F:carboxypeptidase activity"/>
    <property type="evidence" value="ECO:0007669"/>
    <property type="project" value="UniProtKB-KW"/>
</dbReference>
<evidence type="ECO:0000256" key="5">
    <source>
        <dbReference type="ARBA" id="ARBA00022645"/>
    </source>
</evidence>
<evidence type="ECO:0000256" key="14">
    <source>
        <dbReference type="ARBA" id="ARBA00023136"/>
    </source>
</evidence>
<protein>
    <recommendedName>
        <fullName evidence="17">peptidoglycan glycosyltransferase</fullName>
        <ecNumber evidence="17">2.4.99.28</ecNumber>
    </recommendedName>
</protein>
<dbReference type="Gene3D" id="1.10.3810.10">
    <property type="entry name" value="Biosynthetic peptidoglycan transglycosylase-like"/>
    <property type="match status" value="1"/>
</dbReference>
<dbReference type="GO" id="GO:0008360">
    <property type="term" value="P:regulation of cell shape"/>
    <property type="evidence" value="ECO:0007669"/>
    <property type="project" value="UniProtKB-KW"/>
</dbReference>
<dbReference type="InterPro" id="IPR001264">
    <property type="entry name" value="Glyco_trans_51"/>
</dbReference>
<keyword evidence="13 19" id="KW-1133">Transmembrane helix</keyword>
<dbReference type="GO" id="GO:0008658">
    <property type="term" value="F:penicillin binding"/>
    <property type="evidence" value="ECO:0007669"/>
    <property type="project" value="InterPro"/>
</dbReference>
<evidence type="ECO:0000256" key="11">
    <source>
        <dbReference type="ARBA" id="ARBA00022960"/>
    </source>
</evidence>
<keyword evidence="16" id="KW-0961">Cell wall biogenesis/degradation</keyword>
<sequence>MKQKSLPITTIITIFFTTLTILTAILLGMMMGLNLTKSAKVTSRGNVGQITLSTPSVVYAHDGQLVTEFFGSERRELISYTDLPRTTIHAALIREDKDFFEHHGYSVAGTLRAAIGSIVAKIFKKGRVTGGSTLTQQLSGHIYANRGQDRSIKRKVRELWWAMQLEKHLSKQEILETYMNKMPFGHSTYGVQAASRYFFGHGIQEADAAQSVALVIQLSAPSSGRFSPLKNPNNLVPRQQDVLERMVQRHFLSAEEATAQFQRFWSDHDWSRDGSSTAFFERLDLAPYFSEYIRNEASNYLTGKRNIYTDGYQIYTTLNLEHQNAAQDEVYNGLERASGILNEYRTRYYDAVQPNIPTIEGLALLFNLPTLRPQEGRGKRISMDYITAQMIDTLDITTSLFGLRKAHQVAISTYNKEARRRNAGRVEAALITVEQETGYITALIGGSGFTRNNQINRATQAQIMPGSAFKPLYYAEAIASKTLTAATNLDNYPKTWINEDGTYYRPENYNLQYNFKGTRLRIALAHSLNIPAITVLERIGIDAAIARAARMLGIQDPMEIGRTFPRVWSVGLGIISTSPMQMVRAFASFPNQGEEVIPIAIKRILDRDGRVIVDVEAEIRSNQQRAGDRQVLNPQAAFIMTSIMQTSVTDGTLYSAYRNFGTTINQPIAGKTGTTQNWSDAWAIAFTPYYTTAVWYGFDKGGYTLSIRNEASSSAAPVLMKYLTKIHKELPRREFIRPAGIIEMYITPDGERFTPLAEEHGVRSIKEYFIAGTYPEESYDDNADQRGARNVNILIEISDALSSGEREGNLTSSLSDDKDSDPFTIIPPNLDLTLDGDTGGIYENPADPGDFGLL</sequence>
<comment type="caution">
    <text evidence="22">The sequence shown here is derived from an EMBL/GenBank/DDBJ whole genome shotgun (WGS) entry which is preliminary data.</text>
</comment>
<comment type="pathway">
    <text evidence="2">Cell wall biogenesis; peptidoglycan biosynthesis.</text>
</comment>
<accession>A0A968KVM2</accession>
<dbReference type="GO" id="GO:0030288">
    <property type="term" value="C:outer membrane-bounded periplasmic space"/>
    <property type="evidence" value="ECO:0007669"/>
    <property type="project" value="TreeGrafter"/>
</dbReference>
<dbReference type="Gene3D" id="3.40.710.10">
    <property type="entry name" value="DD-peptidase/beta-lactamase superfamily"/>
    <property type="match status" value="2"/>
</dbReference>
<evidence type="ECO:0000256" key="13">
    <source>
        <dbReference type="ARBA" id="ARBA00022989"/>
    </source>
</evidence>
<dbReference type="GO" id="GO:0016020">
    <property type="term" value="C:membrane"/>
    <property type="evidence" value="ECO:0007669"/>
    <property type="project" value="UniProtKB-SubCell"/>
</dbReference>
<evidence type="ECO:0000256" key="15">
    <source>
        <dbReference type="ARBA" id="ARBA00023268"/>
    </source>
</evidence>
<dbReference type="Pfam" id="PF00905">
    <property type="entry name" value="Transpeptidase"/>
    <property type="match status" value="1"/>
</dbReference>
<dbReference type="AlphaFoldDB" id="A0A968KVM2"/>
<gene>
    <name evidence="22" type="ORF">HCT46_06015</name>
</gene>
<dbReference type="PANTHER" id="PTHR32282">
    <property type="entry name" value="BINDING PROTEIN TRANSPEPTIDASE, PUTATIVE-RELATED"/>
    <property type="match status" value="1"/>
</dbReference>
<evidence type="ECO:0000256" key="9">
    <source>
        <dbReference type="ARBA" id="ARBA00022692"/>
    </source>
</evidence>
<proteinExistence type="inferred from homology"/>
<evidence type="ECO:0000313" key="23">
    <source>
        <dbReference type="Proteomes" id="UP000752013"/>
    </source>
</evidence>
<feature type="domain" description="Glycosyl transferase family 51" evidence="21">
    <location>
        <begin position="63"/>
        <end position="246"/>
    </location>
</feature>
<feature type="domain" description="Penicillin-binding protein transpeptidase" evidence="20">
    <location>
        <begin position="432"/>
        <end position="695"/>
    </location>
</feature>
<evidence type="ECO:0000259" key="21">
    <source>
        <dbReference type="Pfam" id="PF00912"/>
    </source>
</evidence>
<evidence type="ECO:0000256" key="7">
    <source>
        <dbReference type="ARBA" id="ARBA00022676"/>
    </source>
</evidence>
<comment type="catalytic activity">
    <reaction evidence="18">
        <text>[GlcNAc-(1-&gt;4)-Mur2Ac(oyl-L-Ala-gamma-D-Glu-L-Lys-D-Ala-D-Ala)](n)-di-trans,octa-cis-undecaprenyl diphosphate + beta-D-GlcNAc-(1-&gt;4)-Mur2Ac(oyl-L-Ala-gamma-D-Glu-L-Lys-D-Ala-D-Ala)-di-trans,octa-cis-undecaprenyl diphosphate = [GlcNAc-(1-&gt;4)-Mur2Ac(oyl-L-Ala-gamma-D-Glu-L-Lys-D-Ala-D-Ala)](n+1)-di-trans,octa-cis-undecaprenyl diphosphate + di-trans,octa-cis-undecaprenyl diphosphate + H(+)</text>
        <dbReference type="Rhea" id="RHEA:23708"/>
        <dbReference type="Rhea" id="RHEA-COMP:9602"/>
        <dbReference type="Rhea" id="RHEA-COMP:9603"/>
        <dbReference type="ChEBI" id="CHEBI:15378"/>
        <dbReference type="ChEBI" id="CHEBI:58405"/>
        <dbReference type="ChEBI" id="CHEBI:60033"/>
        <dbReference type="ChEBI" id="CHEBI:78435"/>
        <dbReference type="EC" id="2.4.99.28"/>
    </reaction>
</comment>
<dbReference type="Pfam" id="PF00912">
    <property type="entry name" value="Transgly"/>
    <property type="match status" value="1"/>
</dbReference>
<comment type="similarity">
    <text evidence="3">In the C-terminal section; belongs to the transpeptidase family.</text>
</comment>
<keyword evidence="15" id="KW-0511">Multifunctional enzyme</keyword>
<dbReference type="PANTHER" id="PTHR32282:SF27">
    <property type="entry name" value="PENICILLIN-BINDING PROTEIN 1A"/>
    <property type="match status" value="1"/>
</dbReference>
<dbReference type="InterPro" id="IPR036950">
    <property type="entry name" value="PBP_transglycosylase"/>
</dbReference>
<name>A0A968KVM2_9SPIO</name>
<dbReference type="InterPro" id="IPR001460">
    <property type="entry name" value="PCN-bd_Tpept"/>
</dbReference>
<dbReference type="InterPro" id="IPR023346">
    <property type="entry name" value="Lysozyme-like_dom_sf"/>
</dbReference>
<dbReference type="EMBL" id="JAATLK010000001">
    <property type="protein sequence ID" value="NIZ47463.1"/>
    <property type="molecule type" value="Genomic_DNA"/>
</dbReference>
<reference evidence="22" key="1">
    <citation type="submission" date="2020-03" db="EMBL/GenBank/DDBJ databases">
        <title>Spirochaetal bacteria isolated from arthropods constitute a novel genus Entomospira genus novum within the order Spirochaetales.</title>
        <authorList>
            <person name="Grana-Miraglia L."/>
            <person name="Sikutova S."/>
            <person name="Fingerle V."/>
            <person name="Sing A."/>
            <person name="Castillo-Ramirez S."/>
            <person name="Margos G."/>
            <person name="Rudolf I."/>
        </authorList>
    </citation>
    <scope>NUCLEOTIDE SEQUENCE</scope>
    <source>
        <strain evidence="22">BR208</strain>
    </source>
</reference>
<evidence type="ECO:0000256" key="3">
    <source>
        <dbReference type="ARBA" id="ARBA00007090"/>
    </source>
</evidence>
<evidence type="ECO:0000256" key="6">
    <source>
        <dbReference type="ARBA" id="ARBA00022670"/>
    </source>
</evidence>
<dbReference type="GO" id="GO:0008955">
    <property type="term" value="F:peptidoglycan glycosyltransferase activity"/>
    <property type="evidence" value="ECO:0007669"/>
    <property type="project" value="UniProtKB-EC"/>
</dbReference>
<evidence type="ECO:0000256" key="19">
    <source>
        <dbReference type="SAM" id="Phobius"/>
    </source>
</evidence>
<evidence type="ECO:0000256" key="16">
    <source>
        <dbReference type="ARBA" id="ARBA00023316"/>
    </source>
</evidence>
<evidence type="ECO:0000256" key="18">
    <source>
        <dbReference type="ARBA" id="ARBA00049902"/>
    </source>
</evidence>
<organism evidence="22 23">
    <name type="scientific">Entomospira nematocerorum</name>
    <dbReference type="NCBI Taxonomy" id="2719987"/>
    <lineage>
        <taxon>Bacteria</taxon>
        <taxon>Pseudomonadati</taxon>
        <taxon>Spirochaetota</taxon>
        <taxon>Spirochaetia</taxon>
        <taxon>Spirochaetales</taxon>
        <taxon>Spirochaetaceae</taxon>
        <taxon>Entomospira</taxon>
    </lineage>
</organism>
<evidence type="ECO:0000256" key="17">
    <source>
        <dbReference type="ARBA" id="ARBA00044770"/>
    </source>
</evidence>
<keyword evidence="5" id="KW-0121">Carboxypeptidase</keyword>
<keyword evidence="7" id="KW-0328">Glycosyltransferase</keyword>
<dbReference type="SUPFAM" id="SSF56601">
    <property type="entry name" value="beta-lactamase/transpeptidase-like"/>
    <property type="match status" value="1"/>
</dbReference>
<comment type="subcellular location">
    <subcellularLocation>
        <location evidence="1">Membrane</location>
    </subcellularLocation>
</comment>
<keyword evidence="6" id="KW-0645">Protease</keyword>
<evidence type="ECO:0000256" key="1">
    <source>
        <dbReference type="ARBA" id="ARBA00004370"/>
    </source>
</evidence>
<evidence type="ECO:0000256" key="12">
    <source>
        <dbReference type="ARBA" id="ARBA00022984"/>
    </source>
</evidence>
<evidence type="ECO:0000313" key="22">
    <source>
        <dbReference type="EMBL" id="NIZ47463.1"/>
    </source>
</evidence>
<dbReference type="GO" id="GO:0006508">
    <property type="term" value="P:proteolysis"/>
    <property type="evidence" value="ECO:0007669"/>
    <property type="project" value="UniProtKB-KW"/>
</dbReference>